<evidence type="ECO:0000313" key="2">
    <source>
        <dbReference type="Proteomes" id="UP001239111"/>
    </source>
</evidence>
<reference evidence="1" key="1">
    <citation type="submission" date="2023-04" db="EMBL/GenBank/DDBJ databases">
        <title>A chromosome-level genome assembly of the parasitoid wasp Eretmocerus hayati.</title>
        <authorList>
            <person name="Zhong Y."/>
            <person name="Liu S."/>
            <person name="Liu Y."/>
        </authorList>
    </citation>
    <scope>NUCLEOTIDE SEQUENCE</scope>
    <source>
        <strain evidence="1">ZJU_SS_LIU_2023</strain>
    </source>
</reference>
<evidence type="ECO:0000313" key="1">
    <source>
        <dbReference type="EMBL" id="KAJ8671653.1"/>
    </source>
</evidence>
<comment type="caution">
    <text evidence="1">The sequence shown here is derived from an EMBL/GenBank/DDBJ whole genome shotgun (WGS) entry which is preliminary data.</text>
</comment>
<organism evidence="1 2">
    <name type="scientific">Eretmocerus hayati</name>
    <dbReference type="NCBI Taxonomy" id="131215"/>
    <lineage>
        <taxon>Eukaryota</taxon>
        <taxon>Metazoa</taxon>
        <taxon>Ecdysozoa</taxon>
        <taxon>Arthropoda</taxon>
        <taxon>Hexapoda</taxon>
        <taxon>Insecta</taxon>
        <taxon>Pterygota</taxon>
        <taxon>Neoptera</taxon>
        <taxon>Endopterygota</taxon>
        <taxon>Hymenoptera</taxon>
        <taxon>Apocrita</taxon>
        <taxon>Proctotrupomorpha</taxon>
        <taxon>Chalcidoidea</taxon>
        <taxon>Aphelinidae</taxon>
        <taxon>Aphelininae</taxon>
        <taxon>Eretmocerus</taxon>
    </lineage>
</organism>
<proteinExistence type="predicted"/>
<name>A0ACC2NL80_9HYME</name>
<dbReference type="EMBL" id="CM056743">
    <property type="protein sequence ID" value="KAJ8671653.1"/>
    <property type="molecule type" value="Genomic_DNA"/>
</dbReference>
<sequence length="514" mass="58129">MQAPSSACGTVSNANPHPQAQVPTAVHNIASFHPWESSRASPSMTPITWQQVLMTSAMPPGVQTSHAPTLALNTVPVASTNFRPYICAATVLTASGNSRLQAPAPNICQVKGLNSSRLVNLTCFPCVWFLMSSKTAHAYEACLKTLKEDIWPKMNPKEVIADFEEASEIAWGNIYPEAELTGCYFHFTQAIMRNAIRKGCATHRNPELQDNPERHLIIRMLMALALLPSGISIHGDHYFPLICEAFKAGTLVSEVDTRSPNYESIFLGLYDEEFPRRGVQRFCVFEGIDKTNNEQELMHRVYNFLFKHRQPLPWQFMDVFIEILKVDNFNLRVEKETMGTTKRRRKMCVIFNGADLLRCWYALKHKPKSFTPMMMVTKVPYSLKLKYIQLGQIHSITHGEKDEVDNDEVCEDVRDERVEALEAETGFLFDRDGEVESEKESNSNDNGGSVKGSVIDVVTDLRIDIKDIGDLFDSNLEDFLEENNQEQREIDAGPWRATANELHAEENESAEVRH</sequence>
<protein>
    <submittedName>
        <fullName evidence="1">Uncharacterized protein</fullName>
    </submittedName>
</protein>
<gene>
    <name evidence="1" type="ORF">QAD02_002912</name>
</gene>
<accession>A0ACC2NL80</accession>
<dbReference type="Proteomes" id="UP001239111">
    <property type="component" value="Chromosome 3"/>
</dbReference>
<keyword evidence="2" id="KW-1185">Reference proteome</keyword>